<name>A0ABN3T6T1_9ACTN</name>
<dbReference type="Gene3D" id="3.90.1150.10">
    <property type="entry name" value="Aspartate Aminotransferase, domain 1"/>
    <property type="match status" value="1"/>
</dbReference>
<sequence>MTLRPQTRTVHHVLPDVSGSTPLTTPLYQGHVFRFEDAEALAEAFASPDGAFVYARHGNPTVRTFEAAVAGLEGGAAALATASGMGAISTVLHTLLGSGDHVIAQRSLYGGTHAALTDLAERWGVEVTFVSGQDAQEVRAALRPRTRVLYLETIANPTTWVCDLSALAASVADREDVLTVVDNTFATPLLCRPLEHGADLVLHSATKYLGGHADILGGVAVFRDAATHRRVWEHSLEHGAVLDPFAAWLTLRGMQTLGLRVARQCANALALATRLAAHPAVLAVHYPMLDSHPDHDVARRQLSGGGGLLAFDVEGGAGACRALMASVELASVNASLGDVRTFVLHPASTSHRQLTPEARAAAGIDEGTIRLAVGIEDVEDLWADLEQALHKASTH</sequence>
<dbReference type="PANTHER" id="PTHR11808">
    <property type="entry name" value="TRANS-SULFURATION ENZYME FAMILY MEMBER"/>
    <property type="match status" value="1"/>
</dbReference>
<dbReference type="InterPro" id="IPR015422">
    <property type="entry name" value="PyrdxlP-dep_Trfase_small"/>
</dbReference>
<proteinExistence type="inferred from homology"/>
<comment type="cofactor">
    <cofactor evidence="1 3">
        <name>pyridoxal 5'-phosphate</name>
        <dbReference type="ChEBI" id="CHEBI:597326"/>
    </cofactor>
</comment>
<dbReference type="Proteomes" id="UP001500994">
    <property type="component" value="Unassembled WGS sequence"/>
</dbReference>
<evidence type="ECO:0000256" key="2">
    <source>
        <dbReference type="ARBA" id="ARBA00022898"/>
    </source>
</evidence>
<protein>
    <submittedName>
        <fullName evidence="4">Methionine gamma-lyase</fullName>
    </submittedName>
</protein>
<gene>
    <name evidence="4" type="primary">megL_2</name>
    <name evidence="4" type="ORF">GCM10009864_80950</name>
</gene>
<reference evidence="4 5" key="1">
    <citation type="journal article" date="2019" name="Int. J. Syst. Evol. Microbiol.">
        <title>The Global Catalogue of Microorganisms (GCM) 10K type strain sequencing project: providing services to taxonomists for standard genome sequencing and annotation.</title>
        <authorList>
            <consortium name="The Broad Institute Genomics Platform"/>
            <consortium name="The Broad Institute Genome Sequencing Center for Infectious Disease"/>
            <person name="Wu L."/>
            <person name="Ma J."/>
        </authorList>
    </citation>
    <scope>NUCLEOTIDE SEQUENCE [LARGE SCALE GENOMIC DNA]</scope>
    <source>
        <strain evidence="4 5">JCM 16374</strain>
    </source>
</reference>
<dbReference type="InterPro" id="IPR000277">
    <property type="entry name" value="Cys/Met-Metab_PyrdxlP-dep_enz"/>
</dbReference>
<dbReference type="PIRSF" id="PIRSF001434">
    <property type="entry name" value="CGS"/>
    <property type="match status" value="1"/>
</dbReference>
<keyword evidence="2 3" id="KW-0663">Pyridoxal phosphate</keyword>
<dbReference type="Pfam" id="PF01053">
    <property type="entry name" value="Cys_Met_Meta_PP"/>
    <property type="match status" value="1"/>
</dbReference>
<keyword evidence="5" id="KW-1185">Reference proteome</keyword>
<comment type="similarity">
    <text evidence="3">Belongs to the trans-sulfuration enzymes family.</text>
</comment>
<evidence type="ECO:0000313" key="4">
    <source>
        <dbReference type="EMBL" id="GAA2693987.1"/>
    </source>
</evidence>
<evidence type="ECO:0000256" key="1">
    <source>
        <dbReference type="ARBA" id="ARBA00001933"/>
    </source>
</evidence>
<evidence type="ECO:0000256" key="3">
    <source>
        <dbReference type="RuleBase" id="RU362118"/>
    </source>
</evidence>
<organism evidence="4 5">
    <name type="scientific">Streptomyces lunalinharesii</name>
    <dbReference type="NCBI Taxonomy" id="333384"/>
    <lineage>
        <taxon>Bacteria</taxon>
        <taxon>Bacillati</taxon>
        <taxon>Actinomycetota</taxon>
        <taxon>Actinomycetes</taxon>
        <taxon>Kitasatosporales</taxon>
        <taxon>Streptomycetaceae</taxon>
        <taxon>Streptomyces</taxon>
    </lineage>
</organism>
<dbReference type="RefSeq" id="WP_344585017.1">
    <property type="nucleotide sequence ID" value="NZ_BAAARK010000070.1"/>
</dbReference>
<accession>A0ABN3T6T1</accession>
<dbReference type="SUPFAM" id="SSF53383">
    <property type="entry name" value="PLP-dependent transferases"/>
    <property type="match status" value="1"/>
</dbReference>
<dbReference type="InterPro" id="IPR015424">
    <property type="entry name" value="PyrdxlP-dep_Trfase"/>
</dbReference>
<comment type="caution">
    <text evidence="4">The sequence shown here is derived from an EMBL/GenBank/DDBJ whole genome shotgun (WGS) entry which is preliminary data.</text>
</comment>
<dbReference type="CDD" id="cd00614">
    <property type="entry name" value="CGS_like"/>
    <property type="match status" value="1"/>
</dbReference>
<dbReference type="PANTHER" id="PTHR11808:SF85">
    <property type="entry name" value="CYSTATHIONINE GAMMA-LYASE-RELATED"/>
    <property type="match status" value="1"/>
</dbReference>
<dbReference type="EMBL" id="BAAARK010000070">
    <property type="protein sequence ID" value="GAA2693987.1"/>
    <property type="molecule type" value="Genomic_DNA"/>
</dbReference>
<evidence type="ECO:0000313" key="5">
    <source>
        <dbReference type="Proteomes" id="UP001500994"/>
    </source>
</evidence>
<dbReference type="Gene3D" id="3.40.640.10">
    <property type="entry name" value="Type I PLP-dependent aspartate aminotransferase-like (Major domain)"/>
    <property type="match status" value="1"/>
</dbReference>
<dbReference type="InterPro" id="IPR015421">
    <property type="entry name" value="PyrdxlP-dep_Trfase_major"/>
</dbReference>